<accession>A0A0E9RK51</accession>
<evidence type="ECO:0000313" key="1">
    <source>
        <dbReference type="EMBL" id="JAH29531.1"/>
    </source>
</evidence>
<name>A0A0E9RK51_ANGAN</name>
<dbReference type="EMBL" id="GBXM01079046">
    <property type="protein sequence ID" value="JAH29531.1"/>
    <property type="molecule type" value="Transcribed_RNA"/>
</dbReference>
<proteinExistence type="predicted"/>
<reference evidence="1" key="1">
    <citation type="submission" date="2014-11" db="EMBL/GenBank/DDBJ databases">
        <authorList>
            <person name="Amaro Gonzalez C."/>
        </authorList>
    </citation>
    <scope>NUCLEOTIDE SEQUENCE</scope>
</reference>
<reference evidence="1" key="2">
    <citation type="journal article" date="2015" name="Fish Shellfish Immunol.">
        <title>Early steps in the European eel (Anguilla anguilla)-Vibrio vulnificus interaction in the gills: Role of the RtxA13 toxin.</title>
        <authorList>
            <person name="Callol A."/>
            <person name="Pajuelo D."/>
            <person name="Ebbesson L."/>
            <person name="Teles M."/>
            <person name="MacKenzie S."/>
            <person name="Amaro C."/>
        </authorList>
    </citation>
    <scope>NUCLEOTIDE SEQUENCE</scope>
</reference>
<dbReference type="AlphaFoldDB" id="A0A0E9RK51"/>
<sequence>MLVCHVNPAAVLNFNIPSSFLICRDVWSR</sequence>
<organism evidence="1">
    <name type="scientific">Anguilla anguilla</name>
    <name type="common">European freshwater eel</name>
    <name type="synonym">Muraena anguilla</name>
    <dbReference type="NCBI Taxonomy" id="7936"/>
    <lineage>
        <taxon>Eukaryota</taxon>
        <taxon>Metazoa</taxon>
        <taxon>Chordata</taxon>
        <taxon>Craniata</taxon>
        <taxon>Vertebrata</taxon>
        <taxon>Euteleostomi</taxon>
        <taxon>Actinopterygii</taxon>
        <taxon>Neopterygii</taxon>
        <taxon>Teleostei</taxon>
        <taxon>Anguilliformes</taxon>
        <taxon>Anguillidae</taxon>
        <taxon>Anguilla</taxon>
    </lineage>
</organism>
<protein>
    <submittedName>
        <fullName evidence="1">Uncharacterized protein</fullName>
    </submittedName>
</protein>